<dbReference type="AlphaFoldDB" id="A0A6A3ZLJ2"/>
<evidence type="ECO:0000313" key="14">
    <source>
        <dbReference type="Proteomes" id="UP000437068"/>
    </source>
</evidence>
<sequence>MLSVARCMLFGLPLNFWGHAVEYTAYVLNRSPSGGNPKRQSPLEMMTGKPSDLTGCRRSRCPSGPMYVSAPP</sequence>
<evidence type="ECO:0000313" key="8">
    <source>
        <dbReference type="EMBL" id="KAE9237032.1"/>
    </source>
</evidence>
<dbReference type="EMBL" id="QXGB01000455">
    <property type="protein sequence ID" value="KAE9214244.1"/>
    <property type="molecule type" value="Genomic_DNA"/>
</dbReference>
<reference evidence="12 13" key="1">
    <citation type="submission" date="2018-08" db="EMBL/GenBank/DDBJ databases">
        <title>Genomic investigation of the strawberry pathogen Phytophthora fragariae indicates pathogenicity is determined by transcriptional variation in three key races.</title>
        <authorList>
            <person name="Adams T.M."/>
            <person name="Armitage A.D."/>
            <person name="Sobczyk M.K."/>
            <person name="Bates H.J."/>
            <person name="Dunwell J.M."/>
            <person name="Nellist C.F."/>
            <person name="Harrison R.J."/>
        </authorList>
    </citation>
    <scope>NUCLEOTIDE SEQUENCE [LARGE SCALE GENOMIC DNA]</scope>
    <source>
        <strain evidence="10 14">A4</strain>
        <strain evidence="8 15">BC-1</strain>
        <strain evidence="9 18">BC-23</strain>
        <strain evidence="7 13">NOV-27</strain>
        <strain evidence="6 16">NOV-5</strain>
        <strain evidence="4 17">NOV-71</strain>
        <strain evidence="11 19">NOV-77</strain>
        <strain evidence="3 12">NOV-9</strain>
        <strain evidence="5 20">ONT-3</strain>
    </source>
</reference>
<accession>A0A6A3ZLJ2</accession>
<dbReference type="Proteomes" id="UP000476176">
    <property type="component" value="Unassembled WGS sequence"/>
</dbReference>
<dbReference type="EMBL" id="QXGC01000025">
    <property type="protein sequence ID" value="KAE9254292.1"/>
    <property type="molecule type" value="Genomic_DNA"/>
</dbReference>
<dbReference type="EMBL" id="QXFX01000243">
    <property type="protein sequence ID" value="KAE9124001.1"/>
    <property type="molecule type" value="Genomic_DNA"/>
</dbReference>
<protein>
    <recommendedName>
        <fullName evidence="21">Integrase catalytic domain-containing protein</fullName>
    </recommendedName>
</protein>
<dbReference type="Proteomes" id="UP000486351">
    <property type="component" value="Unassembled WGS sequence"/>
</dbReference>
<evidence type="ECO:0000313" key="16">
    <source>
        <dbReference type="Proteomes" id="UP000440732"/>
    </source>
</evidence>
<comment type="caution">
    <text evidence="8">The sequence shown here is derived from an EMBL/GenBank/DDBJ whole genome shotgun (WGS) entry which is preliminary data.</text>
</comment>
<evidence type="ECO:0000313" key="10">
    <source>
        <dbReference type="EMBL" id="KAE9318291.1"/>
    </source>
</evidence>
<dbReference type="Proteomes" id="UP000433483">
    <property type="component" value="Unassembled WGS sequence"/>
</dbReference>
<evidence type="ECO:0000256" key="1">
    <source>
        <dbReference type="SAM" id="MobiDB-lite"/>
    </source>
</evidence>
<feature type="chain" id="PRO_5036166879" description="Integrase catalytic domain-containing protein" evidence="2">
    <location>
        <begin position="21"/>
        <end position="72"/>
    </location>
</feature>
<feature type="signal peptide" evidence="2">
    <location>
        <begin position="1"/>
        <end position="20"/>
    </location>
</feature>
<evidence type="ECO:0000313" key="7">
    <source>
        <dbReference type="EMBL" id="KAE9214244.1"/>
    </source>
</evidence>
<proteinExistence type="predicted"/>
<evidence type="ECO:0000313" key="18">
    <source>
        <dbReference type="Proteomes" id="UP000476176"/>
    </source>
</evidence>
<evidence type="ECO:0000313" key="11">
    <source>
        <dbReference type="EMBL" id="KAE9361178.1"/>
    </source>
</evidence>
<evidence type="ECO:0000313" key="5">
    <source>
        <dbReference type="EMBL" id="KAE9124001.1"/>
    </source>
</evidence>
<dbReference type="EMBL" id="QXGF01000508">
    <property type="protein sequence ID" value="KAE8939166.1"/>
    <property type="molecule type" value="Genomic_DNA"/>
</dbReference>
<dbReference type="EMBL" id="QXGA01000248">
    <property type="protein sequence ID" value="KAE9149251.1"/>
    <property type="molecule type" value="Genomic_DNA"/>
</dbReference>
<dbReference type="Proteomes" id="UP000488956">
    <property type="component" value="Unassembled WGS sequence"/>
</dbReference>
<feature type="region of interest" description="Disordered" evidence="1">
    <location>
        <begin position="31"/>
        <end position="72"/>
    </location>
</feature>
<dbReference type="Proteomes" id="UP000441208">
    <property type="component" value="Unassembled WGS sequence"/>
</dbReference>
<dbReference type="Proteomes" id="UP000437068">
    <property type="component" value="Unassembled WGS sequence"/>
</dbReference>
<evidence type="ECO:0000256" key="2">
    <source>
        <dbReference type="SAM" id="SignalP"/>
    </source>
</evidence>
<dbReference type="Proteomes" id="UP000429523">
    <property type="component" value="Unassembled WGS sequence"/>
</dbReference>
<evidence type="ECO:0000313" key="20">
    <source>
        <dbReference type="Proteomes" id="UP000488956"/>
    </source>
</evidence>
<dbReference type="EMBL" id="QXFY01000031">
    <property type="protein sequence ID" value="KAE9361178.1"/>
    <property type="molecule type" value="Genomic_DNA"/>
</dbReference>
<evidence type="ECO:0000313" key="3">
    <source>
        <dbReference type="EMBL" id="KAE8939166.1"/>
    </source>
</evidence>
<keyword evidence="2" id="KW-0732">Signal</keyword>
<evidence type="ECO:0000313" key="19">
    <source>
        <dbReference type="Proteomes" id="UP000486351"/>
    </source>
</evidence>
<gene>
    <name evidence="10" type="ORF">PF001_g6439</name>
    <name evidence="8" type="ORF">PF002_g11065</name>
    <name evidence="9" type="ORF">PF004_g1103</name>
    <name evidence="7" type="ORF">PF005_g9901</name>
    <name evidence="6" type="ORF">PF006_g6250</name>
    <name evidence="4" type="ORF">PF007_g7393</name>
    <name evidence="11" type="ORF">PF008_g1272</name>
    <name evidence="3" type="ORF">PF009_g10987</name>
    <name evidence="5" type="ORF">PF010_g6179</name>
</gene>
<evidence type="ECO:0000313" key="6">
    <source>
        <dbReference type="EMBL" id="KAE9149251.1"/>
    </source>
</evidence>
<evidence type="ECO:0000313" key="9">
    <source>
        <dbReference type="EMBL" id="KAE9254292.1"/>
    </source>
</evidence>
<dbReference type="EMBL" id="QXGE01000257">
    <property type="protein sequence ID" value="KAE9318291.1"/>
    <property type="molecule type" value="Genomic_DNA"/>
</dbReference>
<evidence type="ECO:0000313" key="4">
    <source>
        <dbReference type="EMBL" id="KAE9122605.1"/>
    </source>
</evidence>
<evidence type="ECO:0000313" key="17">
    <source>
        <dbReference type="Proteomes" id="UP000441208"/>
    </source>
</evidence>
<evidence type="ECO:0008006" key="21">
    <source>
        <dbReference type="Google" id="ProtNLM"/>
    </source>
</evidence>
<name>A0A6A3ZLJ2_9STRA</name>
<evidence type="ECO:0000313" key="12">
    <source>
        <dbReference type="Proteomes" id="UP000429523"/>
    </source>
</evidence>
<evidence type="ECO:0000313" key="15">
    <source>
        <dbReference type="Proteomes" id="UP000440367"/>
    </source>
</evidence>
<dbReference type="EMBL" id="QXFZ01000293">
    <property type="protein sequence ID" value="KAE9122605.1"/>
    <property type="molecule type" value="Genomic_DNA"/>
</dbReference>
<evidence type="ECO:0000313" key="13">
    <source>
        <dbReference type="Proteomes" id="UP000433483"/>
    </source>
</evidence>
<dbReference type="Proteomes" id="UP000440732">
    <property type="component" value="Unassembled WGS sequence"/>
</dbReference>
<dbReference type="Proteomes" id="UP000440367">
    <property type="component" value="Unassembled WGS sequence"/>
</dbReference>
<organism evidence="8 15">
    <name type="scientific">Phytophthora fragariae</name>
    <dbReference type="NCBI Taxonomy" id="53985"/>
    <lineage>
        <taxon>Eukaryota</taxon>
        <taxon>Sar</taxon>
        <taxon>Stramenopiles</taxon>
        <taxon>Oomycota</taxon>
        <taxon>Peronosporomycetes</taxon>
        <taxon>Peronosporales</taxon>
        <taxon>Peronosporaceae</taxon>
        <taxon>Phytophthora</taxon>
    </lineage>
</organism>
<dbReference type="EMBL" id="QXGD01000497">
    <property type="protein sequence ID" value="KAE9237032.1"/>
    <property type="molecule type" value="Genomic_DNA"/>
</dbReference>
<dbReference type="OrthoDB" id="128060at2759"/>
<keyword evidence="13" id="KW-1185">Reference proteome</keyword>